<keyword evidence="1" id="KW-0472">Membrane</keyword>
<feature type="transmembrane region" description="Helical" evidence="1">
    <location>
        <begin position="30"/>
        <end position="48"/>
    </location>
</feature>
<protein>
    <submittedName>
        <fullName evidence="2">Uncharacterized protein</fullName>
    </submittedName>
</protein>
<name>A0A645AWP7_9ZZZZ</name>
<proteinExistence type="predicted"/>
<reference evidence="2" key="1">
    <citation type="submission" date="2019-08" db="EMBL/GenBank/DDBJ databases">
        <authorList>
            <person name="Kucharzyk K."/>
            <person name="Murdoch R.W."/>
            <person name="Higgins S."/>
            <person name="Loffler F."/>
        </authorList>
    </citation>
    <scope>NUCLEOTIDE SEQUENCE</scope>
</reference>
<dbReference type="EMBL" id="VSSQ01015227">
    <property type="protein sequence ID" value="MPM55333.1"/>
    <property type="molecule type" value="Genomic_DNA"/>
</dbReference>
<gene>
    <name evidence="2" type="ORF">SDC9_102127</name>
</gene>
<evidence type="ECO:0000256" key="1">
    <source>
        <dbReference type="SAM" id="Phobius"/>
    </source>
</evidence>
<comment type="caution">
    <text evidence="2">The sequence shown here is derived from an EMBL/GenBank/DDBJ whole genome shotgun (WGS) entry which is preliminary data.</text>
</comment>
<keyword evidence="1" id="KW-1133">Transmembrane helix</keyword>
<keyword evidence="1" id="KW-0812">Transmembrane</keyword>
<sequence>MTALRVVLKWVSVFDRYYAFTFGIFDFNALLYYISIIGVFIFLTVRVYEKRRWE</sequence>
<evidence type="ECO:0000313" key="2">
    <source>
        <dbReference type="EMBL" id="MPM55333.1"/>
    </source>
</evidence>
<accession>A0A645AWP7</accession>
<dbReference type="AlphaFoldDB" id="A0A645AWP7"/>
<organism evidence="2">
    <name type="scientific">bioreactor metagenome</name>
    <dbReference type="NCBI Taxonomy" id="1076179"/>
    <lineage>
        <taxon>unclassified sequences</taxon>
        <taxon>metagenomes</taxon>
        <taxon>ecological metagenomes</taxon>
    </lineage>
</organism>